<evidence type="ECO:0000256" key="1">
    <source>
        <dbReference type="ARBA" id="ARBA00023015"/>
    </source>
</evidence>
<dbReference type="GO" id="GO:0003700">
    <property type="term" value="F:DNA-binding transcription factor activity"/>
    <property type="evidence" value="ECO:0007669"/>
    <property type="project" value="TreeGrafter"/>
</dbReference>
<sequence>MWGAKVKQAFGDRLRDLRHQLSITQEGLALRCGLDRSYVGQVERGERNISLENIYRLAEGLGIPPSELLVELDGLTKNTSSGV</sequence>
<dbReference type="GO" id="GO:0005829">
    <property type="term" value="C:cytosol"/>
    <property type="evidence" value="ECO:0007669"/>
    <property type="project" value="TreeGrafter"/>
</dbReference>
<name>A0A7Y0ZQN1_PSEVE</name>
<dbReference type="SUPFAM" id="SSF47413">
    <property type="entry name" value="lambda repressor-like DNA-binding domains"/>
    <property type="match status" value="1"/>
</dbReference>
<dbReference type="InterPro" id="IPR050807">
    <property type="entry name" value="TransReg_Diox_bact_type"/>
</dbReference>
<dbReference type="RefSeq" id="WP_082643824.1">
    <property type="nucleotide sequence ID" value="NZ_CP149793.1"/>
</dbReference>
<dbReference type="OrthoDB" id="9800901at2"/>
<evidence type="ECO:0000313" key="5">
    <source>
        <dbReference type="EMBL" id="NMX96255.1"/>
    </source>
</evidence>
<keyword evidence="2" id="KW-0238">DNA-binding</keyword>
<dbReference type="PANTHER" id="PTHR46797:SF23">
    <property type="entry name" value="HTH-TYPE TRANSCRIPTIONAL REGULATOR SUTR"/>
    <property type="match status" value="1"/>
</dbReference>
<dbReference type="Pfam" id="PF01381">
    <property type="entry name" value="HTH_3"/>
    <property type="match status" value="1"/>
</dbReference>
<dbReference type="GO" id="GO:0003677">
    <property type="term" value="F:DNA binding"/>
    <property type="evidence" value="ECO:0007669"/>
    <property type="project" value="UniProtKB-KW"/>
</dbReference>
<dbReference type="InterPro" id="IPR010982">
    <property type="entry name" value="Lambda_DNA-bd_dom_sf"/>
</dbReference>
<accession>A0A7Y0ZQN1</accession>
<comment type="caution">
    <text evidence="5">The sequence shown here is derived from an EMBL/GenBank/DDBJ whole genome shotgun (WGS) entry which is preliminary data.</text>
</comment>
<dbReference type="InterPro" id="IPR001387">
    <property type="entry name" value="Cro/C1-type_HTH"/>
</dbReference>
<organism evidence="5 6">
    <name type="scientific">Pseudomonas veronii</name>
    <dbReference type="NCBI Taxonomy" id="76761"/>
    <lineage>
        <taxon>Bacteria</taxon>
        <taxon>Pseudomonadati</taxon>
        <taxon>Pseudomonadota</taxon>
        <taxon>Gammaproteobacteria</taxon>
        <taxon>Pseudomonadales</taxon>
        <taxon>Pseudomonadaceae</taxon>
        <taxon>Pseudomonas</taxon>
    </lineage>
</organism>
<dbReference type="Gene3D" id="1.10.260.40">
    <property type="entry name" value="lambda repressor-like DNA-binding domains"/>
    <property type="match status" value="1"/>
</dbReference>
<evidence type="ECO:0000259" key="4">
    <source>
        <dbReference type="PROSITE" id="PS50943"/>
    </source>
</evidence>
<dbReference type="AlphaFoldDB" id="A0A7Y0ZQN1"/>
<evidence type="ECO:0000256" key="2">
    <source>
        <dbReference type="ARBA" id="ARBA00023125"/>
    </source>
</evidence>
<evidence type="ECO:0000256" key="3">
    <source>
        <dbReference type="ARBA" id="ARBA00023163"/>
    </source>
</evidence>
<feature type="domain" description="HTH cro/C1-type" evidence="4">
    <location>
        <begin position="14"/>
        <end position="68"/>
    </location>
</feature>
<reference evidence="5 6" key="1">
    <citation type="journal article" date="2020" name="Front. Microbiol.">
        <title>Genetic Organization of the aprX-lipA2 Operon Affects the Proteolytic Potential of Pseudomonas Species in Milk.</title>
        <authorList>
            <person name="Maier C."/>
            <person name="Huptas C."/>
            <person name="von Neubeck M."/>
            <person name="Scherer S."/>
            <person name="Wenning M."/>
            <person name="Lucking G."/>
        </authorList>
    </citation>
    <scope>NUCLEOTIDE SEQUENCE [LARGE SCALE GENOMIC DNA]</scope>
    <source>
        <strain evidence="5 6">WS 4671</strain>
    </source>
</reference>
<dbReference type="SMART" id="SM00530">
    <property type="entry name" value="HTH_XRE"/>
    <property type="match status" value="1"/>
</dbReference>
<dbReference type="PANTHER" id="PTHR46797">
    <property type="entry name" value="HTH-TYPE TRANSCRIPTIONAL REGULATOR"/>
    <property type="match status" value="1"/>
</dbReference>
<dbReference type="EMBL" id="JAAQWE010000004">
    <property type="protein sequence ID" value="NMX96255.1"/>
    <property type="molecule type" value="Genomic_DNA"/>
</dbReference>
<dbReference type="CDD" id="cd00093">
    <property type="entry name" value="HTH_XRE"/>
    <property type="match status" value="1"/>
</dbReference>
<keyword evidence="1" id="KW-0805">Transcription regulation</keyword>
<protein>
    <submittedName>
        <fullName evidence="5">Helix-turn-helix transcriptional regulator</fullName>
    </submittedName>
</protein>
<evidence type="ECO:0000313" key="6">
    <source>
        <dbReference type="Proteomes" id="UP000552560"/>
    </source>
</evidence>
<proteinExistence type="predicted"/>
<keyword evidence="3" id="KW-0804">Transcription</keyword>
<dbReference type="PROSITE" id="PS50943">
    <property type="entry name" value="HTH_CROC1"/>
    <property type="match status" value="1"/>
</dbReference>
<dbReference type="Proteomes" id="UP000552560">
    <property type="component" value="Unassembled WGS sequence"/>
</dbReference>
<gene>
    <name evidence="5" type="ORF">HBO43_06555</name>
</gene>